<dbReference type="Gene3D" id="2.10.90.10">
    <property type="entry name" value="Cystine-knot cytokines"/>
    <property type="match status" value="1"/>
</dbReference>
<dbReference type="EMBL" id="UYSU01034049">
    <property type="protein sequence ID" value="VDL93621.1"/>
    <property type="molecule type" value="Genomic_DNA"/>
</dbReference>
<dbReference type="PANTHER" id="PTHR11848">
    <property type="entry name" value="TGF-BETA FAMILY"/>
    <property type="match status" value="1"/>
</dbReference>
<comment type="similarity">
    <text evidence="2 4">Belongs to the TGF-beta family.</text>
</comment>
<dbReference type="InterPro" id="IPR029034">
    <property type="entry name" value="Cystine-knot_cytokine"/>
</dbReference>
<proteinExistence type="inferred from homology"/>
<feature type="chain" id="PRO_5043141277" evidence="5">
    <location>
        <begin position="26"/>
        <end position="547"/>
    </location>
</feature>
<dbReference type="GO" id="GO:0005615">
    <property type="term" value="C:extracellular space"/>
    <property type="evidence" value="ECO:0007669"/>
    <property type="project" value="TreeGrafter"/>
</dbReference>
<dbReference type="SMART" id="SM00204">
    <property type="entry name" value="TGFB"/>
    <property type="match status" value="1"/>
</dbReference>
<dbReference type="SUPFAM" id="SSF57501">
    <property type="entry name" value="Cystine-knot cytokines"/>
    <property type="match status" value="1"/>
</dbReference>
<gene>
    <name evidence="7" type="ORF">SSLN_LOCUS7236</name>
</gene>
<dbReference type="Proteomes" id="UP000275846">
    <property type="component" value="Unassembled WGS sequence"/>
</dbReference>
<evidence type="ECO:0000313" key="9">
    <source>
        <dbReference type="WBParaSite" id="SSLN_0000748501-mRNA-1"/>
    </source>
</evidence>
<dbReference type="GO" id="GO:0008083">
    <property type="term" value="F:growth factor activity"/>
    <property type="evidence" value="ECO:0007669"/>
    <property type="project" value="UniProtKB-KW"/>
</dbReference>
<dbReference type="WBParaSite" id="SSLN_0000748501-mRNA-1">
    <property type="protein sequence ID" value="SSLN_0000748501-mRNA-1"/>
    <property type="gene ID" value="SSLN_0000748501"/>
</dbReference>
<keyword evidence="3" id="KW-0964">Secreted</keyword>
<protein>
    <submittedName>
        <fullName evidence="9">TGF_BETA_2 domain-containing protein</fullName>
    </submittedName>
</protein>
<dbReference type="PANTHER" id="PTHR11848:SF309">
    <property type="entry name" value="INHIBIN BETA CHAIN"/>
    <property type="match status" value="1"/>
</dbReference>
<name>A0A183SSN8_SCHSO</name>
<organism evidence="9">
    <name type="scientific">Schistocephalus solidus</name>
    <name type="common">Tapeworm</name>
    <dbReference type="NCBI Taxonomy" id="70667"/>
    <lineage>
        <taxon>Eukaryota</taxon>
        <taxon>Metazoa</taxon>
        <taxon>Spiralia</taxon>
        <taxon>Lophotrochozoa</taxon>
        <taxon>Platyhelminthes</taxon>
        <taxon>Cestoda</taxon>
        <taxon>Eucestoda</taxon>
        <taxon>Diphyllobothriidea</taxon>
        <taxon>Diphyllobothriidae</taxon>
        <taxon>Schistocephalus</taxon>
    </lineage>
</organism>
<dbReference type="InterPro" id="IPR001839">
    <property type="entry name" value="TGF-b_C"/>
</dbReference>
<evidence type="ECO:0000259" key="6">
    <source>
        <dbReference type="PROSITE" id="PS51362"/>
    </source>
</evidence>
<evidence type="ECO:0000313" key="7">
    <source>
        <dbReference type="EMBL" id="VDL93621.1"/>
    </source>
</evidence>
<feature type="signal peptide" evidence="5">
    <location>
        <begin position="1"/>
        <end position="25"/>
    </location>
</feature>
<evidence type="ECO:0000256" key="2">
    <source>
        <dbReference type="ARBA" id="ARBA00006656"/>
    </source>
</evidence>
<comment type="subcellular location">
    <subcellularLocation>
        <location evidence="1">Secreted</location>
    </subcellularLocation>
</comment>
<evidence type="ECO:0000256" key="4">
    <source>
        <dbReference type="RuleBase" id="RU000354"/>
    </source>
</evidence>
<accession>A0A183SSN8</accession>
<feature type="domain" description="TGF-beta family profile" evidence="6">
    <location>
        <begin position="413"/>
        <end position="547"/>
    </location>
</feature>
<dbReference type="Pfam" id="PF00019">
    <property type="entry name" value="TGF_beta"/>
    <property type="match status" value="1"/>
</dbReference>
<keyword evidence="4" id="KW-0339">Growth factor</keyword>
<evidence type="ECO:0000313" key="8">
    <source>
        <dbReference type="Proteomes" id="UP000275846"/>
    </source>
</evidence>
<dbReference type="OrthoDB" id="5948587at2759"/>
<sequence>MLGTRITYFALLLLLFLSKDFRCRGICAASRVFPVPYYQKGEDKQGEGQTFSANFTATAVTGPMTEEEMELLQAYRNRRQKEEMPTFVTRDSSKVEEEDLVRQMAIEKFKNSILQRLHLSRPTILEDSEAGMNGTDEVMEALPLFLKRRILDEVENTNGILEPPVERTEEKETIVLIKPLRFKWPGFSSAVFAVEVADTIYANGVKSARLQFETSEPSVKGKRMEVWELRPKLEAYNPLLVQPFVEESRLARAAARMQVSANSSDLNSIPDAYYEELGSSQQEIETEDTVRTRYGDAAQEFDKRGNLLAATEVPSVAGRVGVTLYITGRFREWVAYRNRHPMLHKLIRTILVICPECDPESDPIDTRKKLKGSGVVDNNTNQEILPARALLSLSLLNALKGILEVIHDVNLRRRRRSTEESRKENWPTITNKCIAKGHKFKCCTQYFQLNFKDLGWHKWIVHPKFVEPNYCRGSCQVSEHTNTPHSQMMHIYRQQNYPRLSDVQREAMLSCCHPTKMASMTLLYLDKDKQIQMNTLHNIIVRECRCS</sequence>
<dbReference type="PROSITE" id="PS51362">
    <property type="entry name" value="TGF_BETA_2"/>
    <property type="match status" value="1"/>
</dbReference>
<dbReference type="InterPro" id="IPR015615">
    <property type="entry name" value="TGF-beta-rel"/>
</dbReference>
<dbReference type="CDD" id="cd13752">
    <property type="entry name" value="TGF_beta_INHB"/>
    <property type="match status" value="1"/>
</dbReference>
<reference evidence="7 8" key="2">
    <citation type="submission" date="2018-11" db="EMBL/GenBank/DDBJ databases">
        <authorList>
            <consortium name="Pathogen Informatics"/>
        </authorList>
    </citation>
    <scope>NUCLEOTIDE SEQUENCE [LARGE SCALE GENOMIC DNA]</scope>
    <source>
        <strain evidence="7 8">NST_G2</strain>
    </source>
</reference>
<keyword evidence="8" id="KW-1185">Reference proteome</keyword>
<evidence type="ECO:0000256" key="1">
    <source>
        <dbReference type="ARBA" id="ARBA00004613"/>
    </source>
</evidence>
<keyword evidence="5" id="KW-0732">Signal</keyword>
<dbReference type="GO" id="GO:0005125">
    <property type="term" value="F:cytokine activity"/>
    <property type="evidence" value="ECO:0007669"/>
    <property type="project" value="TreeGrafter"/>
</dbReference>
<dbReference type="AlphaFoldDB" id="A0A183SSN8"/>
<evidence type="ECO:0000256" key="3">
    <source>
        <dbReference type="ARBA" id="ARBA00022525"/>
    </source>
</evidence>
<evidence type="ECO:0000256" key="5">
    <source>
        <dbReference type="SAM" id="SignalP"/>
    </source>
</evidence>
<dbReference type="STRING" id="70667.A0A183SSN8"/>
<reference evidence="9" key="1">
    <citation type="submission" date="2016-06" db="UniProtKB">
        <authorList>
            <consortium name="WormBaseParasite"/>
        </authorList>
    </citation>
    <scope>IDENTIFICATION</scope>
</reference>